<evidence type="ECO:0000313" key="3">
    <source>
        <dbReference type="Proteomes" id="UP000325315"/>
    </source>
</evidence>
<protein>
    <submittedName>
        <fullName evidence="2">Reverse transcriptase</fullName>
    </submittedName>
</protein>
<keyword evidence="2" id="KW-0695">RNA-directed DNA polymerase</keyword>
<keyword evidence="2" id="KW-0548">Nucleotidyltransferase</keyword>
<sequence length="392" mass="45696">MKFSVETLSNGLKRWDTRIGKFRNRKKKALTSKLANLLEAKRTDDNLAELIDTKVQLNFEIDKDESYWEQRARVNWLKLGDRNTAFFHSMATQRRRKNIIQKLQNNDVGEEVSTYCLEQPNGDMEVSQINTTHIVLTPKKRNPTNFSHFRPISLCSVIYKIMAKAIAERFKGVLGKCIDKAQSAFVPGRLISDNVLVAYEILHTLKTKRWGKKGLMAVELDISKAYDRVEWGFLEKMMRKMIFDPKWIRLIMKCISTVSYSVVLNNQAGNWHNTKKTSKESKQVEEALKFHTYYLQMTALPLEKRRKGELAFLKRILQEYRRCSGQIVNFEKSSVFFNSNTGFEEKRMVSQLLGVRSSNDPESYLGLPNMVGRRKKEAFLNPKDRFKQKIDN</sequence>
<keyword evidence="2" id="KW-0808">Transferase</keyword>
<comment type="caution">
    <text evidence="2">The sequence shown here is derived from an EMBL/GenBank/DDBJ whole genome shotgun (WGS) entry which is preliminary data.</text>
</comment>
<organism evidence="2 3">
    <name type="scientific">Gossypium australe</name>
    <dbReference type="NCBI Taxonomy" id="47621"/>
    <lineage>
        <taxon>Eukaryota</taxon>
        <taxon>Viridiplantae</taxon>
        <taxon>Streptophyta</taxon>
        <taxon>Embryophyta</taxon>
        <taxon>Tracheophyta</taxon>
        <taxon>Spermatophyta</taxon>
        <taxon>Magnoliopsida</taxon>
        <taxon>eudicotyledons</taxon>
        <taxon>Gunneridae</taxon>
        <taxon>Pentapetalae</taxon>
        <taxon>rosids</taxon>
        <taxon>malvids</taxon>
        <taxon>Malvales</taxon>
        <taxon>Malvaceae</taxon>
        <taxon>Malvoideae</taxon>
        <taxon>Gossypium</taxon>
    </lineage>
</organism>
<dbReference type="InterPro" id="IPR043502">
    <property type="entry name" value="DNA/RNA_pol_sf"/>
</dbReference>
<keyword evidence="3" id="KW-1185">Reference proteome</keyword>
<dbReference type="Pfam" id="PF00078">
    <property type="entry name" value="RVT_1"/>
    <property type="match status" value="1"/>
</dbReference>
<name>A0A5B6VTN0_9ROSI</name>
<gene>
    <name evidence="2" type="ORF">EPI10_023031</name>
</gene>
<evidence type="ECO:0000259" key="1">
    <source>
        <dbReference type="Pfam" id="PF00078"/>
    </source>
</evidence>
<dbReference type="InterPro" id="IPR052343">
    <property type="entry name" value="Retrotransposon-Effector_Assoc"/>
</dbReference>
<dbReference type="SUPFAM" id="SSF56672">
    <property type="entry name" value="DNA/RNA polymerases"/>
    <property type="match status" value="1"/>
</dbReference>
<proteinExistence type="predicted"/>
<dbReference type="PANTHER" id="PTHR46890:SF48">
    <property type="entry name" value="RNA-DIRECTED DNA POLYMERASE"/>
    <property type="match status" value="1"/>
</dbReference>
<dbReference type="AlphaFoldDB" id="A0A5B6VTN0"/>
<dbReference type="PANTHER" id="PTHR46890">
    <property type="entry name" value="NON-LTR RETROLELEMENT REVERSE TRANSCRIPTASE-LIKE PROTEIN-RELATED"/>
    <property type="match status" value="1"/>
</dbReference>
<accession>A0A5B6VTN0</accession>
<feature type="domain" description="Reverse transcriptase" evidence="1">
    <location>
        <begin position="140"/>
        <end position="268"/>
    </location>
</feature>
<dbReference type="Proteomes" id="UP000325315">
    <property type="component" value="Unassembled WGS sequence"/>
</dbReference>
<dbReference type="InterPro" id="IPR000477">
    <property type="entry name" value="RT_dom"/>
</dbReference>
<dbReference type="CDD" id="cd01650">
    <property type="entry name" value="RT_nLTR_like"/>
    <property type="match status" value="1"/>
</dbReference>
<dbReference type="GO" id="GO:0003964">
    <property type="term" value="F:RNA-directed DNA polymerase activity"/>
    <property type="evidence" value="ECO:0007669"/>
    <property type="project" value="UniProtKB-KW"/>
</dbReference>
<reference evidence="3" key="1">
    <citation type="journal article" date="2019" name="Plant Biotechnol. J.">
        <title>Genome sequencing of the Australian wild diploid species Gossypium australe highlights disease resistance and delayed gland morphogenesis.</title>
        <authorList>
            <person name="Cai Y."/>
            <person name="Cai X."/>
            <person name="Wang Q."/>
            <person name="Wang P."/>
            <person name="Zhang Y."/>
            <person name="Cai C."/>
            <person name="Xu Y."/>
            <person name="Wang K."/>
            <person name="Zhou Z."/>
            <person name="Wang C."/>
            <person name="Geng S."/>
            <person name="Li B."/>
            <person name="Dong Q."/>
            <person name="Hou Y."/>
            <person name="Wang H."/>
            <person name="Ai P."/>
            <person name="Liu Z."/>
            <person name="Yi F."/>
            <person name="Sun M."/>
            <person name="An G."/>
            <person name="Cheng J."/>
            <person name="Zhang Y."/>
            <person name="Shi Q."/>
            <person name="Xie Y."/>
            <person name="Shi X."/>
            <person name="Chang Y."/>
            <person name="Huang F."/>
            <person name="Chen Y."/>
            <person name="Hong S."/>
            <person name="Mi L."/>
            <person name="Sun Q."/>
            <person name="Zhang L."/>
            <person name="Zhou B."/>
            <person name="Peng R."/>
            <person name="Zhang X."/>
            <person name="Liu F."/>
        </authorList>
    </citation>
    <scope>NUCLEOTIDE SEQUENCE [LARGE SCALE GENOMIC DNA]</scope>
    <source>
        <strain evidence="3">cv. PA1801</strain>
    </source>
</reference>
<dbReference type="OrthoDB" id="1431265at2759"/>
<dbReference type="EMBL" id="SMMG02000005">
    <property type="protein sequence ID" value="KAA3472560.1"/>
    <property type="molecule type" value="Genomic_DNA"/>
</dbReference>
<evidence type="ECO:0000313" key="2">
    <source>
        <dbReference type="EMBL" id="KAA3472560.1"/>
    </source>
</evidence>